<evidence type="ECO:0000256" key="2">
    <source>
        <dbReference type="ARBA" id="ARBA00023015"/>
    </source>
</evidence>
<comment type="caution">
    <text evidence="7">The sequence shown here is derived from an EMBL/GenBank/DDBJ whole genome shotgun (WGS) entry which is preliminary data.</text>
</comment>
<dbReference type="SUPFAM" id="SSF88946">
    <property type="entry name" value="Sigma2 domain of RNA polymerase sigma factors"/>
    <property type="match status" value="1"/>
</dbReference>
<keyword evidence="4" id="KW-0804">Transcription</keyword>
<dbReference type="InterPro" id="IPR007627">
    <property type="entry name" value="RNA_pol_sigma70_r2"/>
</dbReference>
<evidence type="ECO:0000259" key="6">
    <source>
        <dbReference type="Pfam" id="PF08281"/>
    </source>
</evidence>
<dbReference type="Proteomes" id="UP000308978">
    <property type="component" value="Unassembled WGS sequence"/>
</dbReference>
<evidence type="ECO:0000313" key="7">
    <source>
        <dbReference type="EMBL" id="THG37385.1"/>
    </source>
</evidence>
<feature type="domain" description="RNA polymerase sigma-70 region 2" evidence="5">
    <location>
        <begin position="11"/>
        <end position="79"/>
    </location>
</feature>
<dbReference type="GO" id="GO:0003677">
    <property type="term" value="F:DNA binding"/>
    <property type="evidence" value="ECO:0007669"/>
    <property type="project" value="InterPro"/>
</dbReference>
<protein>
    <submittedName>
        <fullName evidence="7">Sigma-70 family RNA polymerase sigma factor</fullName>
    </submittedName>
</protein>
<dbReference type="CDD" id="cd06171">
    <property type="entry name" value="Sigma70_r4"/>
    <property type="match status" value="1"/>
</dbReference>
<gene>
    <name evidence="7" type="ORF">E5986_06395</name>
</gene>
<dbReference type="Gene3D" id="1.10.1740.10">
    <property type="match status" value="1"/>
</dbReference>
<feature type="domain" description="RNA polymerase sigma factor 70 region 4 type 2" evidence="6">
    <location>
        <begin position="102"/>
        <end position="153"/>
    </location>
</feature>
<dbReference type="Gene3D" id="1.10.10.10">
    <property type="entry name" value="Winged helix-like DNA-binding domain superfamily/Winged helix DNA-binding domain"/>
    <property type="match status" value="1"/>
</dbReference>
<keyword evidence="2" id="KW-0805">Transcription regulation</keyword>
<evidence type="ECO:0000259" key="5">
    <source>
        <dbReference type="Pfam" id="PF04542"/>
    </source>
</evidence>
<dbReference type="InterPro" id="IPR013324">
    <property type="entry name" value="RNA_pol_sigma_r3/r4-like"/>
</dbReference>
<dbReference type="InterPro" id="IPR013249">
    <property type="entry name" value="RNA_pol_sigma70_r4_t2"/>
</dbReference>
<dbReference type="PANTHER" id="PTHR43133:SF60">
    <property type="entry name" value="RNA POLYMERASE SIGMA FACTOR SIGV"/>
    <property type="match status" value="1"/>
</dbReference>
<organism evidence="7 8">
    <name type="scientific">Adlercreutzia caecimuris</name>
    <dbReference type="NCBI Taxonomy" id="671266"/>
    <lineage>
        <taxon>Bacteria</taxon>
        <taxon>Bacillati</taxon>
        <taxon>Actinomycetota</taxon>
        <taxon>Coriobacteriia</taxon>
        <taxon>Eggerthellales</taxon>
        <taxon>Eggerthellaceae</taxon>
        <taxon>Adlercreutzia</taxon>
    </lineage>
</organism>
<sequence length="162" mass="17829">MAGFDGRIEELVREYGRMLVRLAASRLSSVADAEDVVQDVFCVLVSKRPEFSDAEHAKAWLVRATINRAADVRRRAARRNVPLDEAAPVPDAAAASAQSDLEMLACVRSLPDKYATVLHLHYYEGYSLREIAVLLGVPAATVGTRLARGRARLRAILKEESL</sequence>
<comment type="similarity">
    <text evidence="1">Belongs to the sigma-70 factor family. ECF subfamily.</text>
</comment>
<evidence type="ECO:0000256" key="3">
    <source>
        <dbReference type="ARBA" id="ARBA00023082"/>
    </source>
</evidence>
<keyword evidence="3" id="KW-0731">Sigma factor</keyword>
<dbReference type="Pfam" id="PF04542">
    <property type="entry name" value="Sigma70_r2"/>
    <property type="match status" value="1"/>
</dbReference>
<proteinExistence type="inferred from homology"/>
<dbReference type="GO" id="GO:0016987">
    <property type="term" value="F:sigma factor activity"/>
    <property type="evidence" value="ECO:0007669"/>
    <property type="project" value="UniProtKB-KW"/>
</dbReference>
<dbReference type="EMBL" id="SSTJ01000006">
    <property type="protein sequence ID" value="THG37385.1"/>
    <property type="molecule type" value="Genomic_DNA"/>
</dbReference>
<accession>A0A4S4G470</accession>
<evidence type="ECO:0000256" key="1">
    <source>
        <dbReference type="ARBA" id="ARBA00010641"/>
    </source>
</evidence>
<name>A0A4S4G470_9ACTN</name>
<dbReference type="Pfam" id="PF08281">
    <property type="entry name" value="Sigma70_r4_2"/>
    <property type="match status" value="1"/>
</dbReference>
<dbReference type="RefSeq" id="WP_136434346.1">
    <property type="nucleotide sequence ID" value="NZ_JAAWMV010000005.1"/>
</dbReference>
<dbReference type="InterPro" id="IPR014284">
    <property type="entry name" value="RNA_pol_sigma-70_dom"/>
</dbReference>
<dbReference type="InterPro" id="IPR036388">
    <property type="entry name" value="WH-like_DNA-bd_sf"/>
</dbReference>
<dbReference type="InterPro" id="IPR039425">
    <property type="entry name" value="RNA_pol_sigma-70-like"/>
</dbReference>
<dbReference type="PANTHER" id="PTHR43133">
    <property type="entry name" value="RNA POLYMERASE ECF-TYPE SIGMA FACTO"/>
    <property type="match status" value="1"/>
</dbReference>
<evidence type="ECO:0000313" key="8">
    <source>
        <dbReference type="Proteomes" id="UP000308978"/>
    </source>
</evidence>
<dbReference type="AlphaFoldDB" id="A0A4S4G470"/>
<dbReference type="NCBIfam" id="TIGR02937">
    <property type="entry name" value="sigma70-ECF"/>
    <property type="match status" value="1"/>
</dbReference>
<dbReference type="SUPFAM" id="SSF88659">
    <property type="entry name" value="Sigma3 and sigma4 domains of RNA polymerase sigma factors"/>
    <property type="match status" value="1"/>
</dbReference>
<evidence type="ECO:0000256" key="4">
    <source>
        <dbReference type="ARBA" id="ARBA00023163"/>
    </source>
</evidence>
<reference evidence="7 8" key="1">
    <citation type="submission" date="2019-04" db="EMBL/GenBank/DDBJ databases">
        <title>Microbes associate with the intestines of laboratory mice.</title>
        <authorList>
            <person name="Navarre W."/>
            <person name="Wong E."/>
            <person name="Huang K.C."/>
            <person name="Tropini C."/>
            <person name="Ng K."/>
            <person name="Yu B."/>
        </authorList>
    </citation>
    <scope>NUCLEOTIDE SEQUENCE [LARGE SCALE GENOMIC DNA]</scope>
    <source>
        <strain evidence="7 8">NM80_B27</strain>
    </source>
</reference>
<dbReference type="InterPro" id="IPR013325">
    <property type="entry name" value="RNA_pol_sigma_r2"/>
</dbReference>
<dbReference type="GO" id="GO:0006352">
    <property type="term" value="P:DNA-templated transcription initiation"/>
    <property type="evidence" value="ECO:0007669"/>
    <property type="project" value="InterPro"/>
</dbReference>